<protein>
    <submittedName>
        <fullName evidence="1">Uncharacterized protein</fullName>
    </submittedName>
</protein>
<keyword evidence="2" id="KW-1185">Reference proteome</keyword>
<name>A0A6A5V3X7_9PLEO</name>
<accession>A0A6A5V3X7</accession>
<organism evidence="1 2">
    <name type="scientific">Bimuria novae-zelandiae CBS 107.79</name>
    <dbReference type="NCBI Taxonomy" id="1447943"/>
    <lineage>
        <taxon>Eukaryota</taxon>
        <taxon>Fungi</taxon>
        <taxon>Dikarya</taxon>
        <taxon>Ascomycota</taxon>
        <taxon>Pezizomycotina</taxon>
        <taxon>Dothideomycetes</taxon>
        <taxon>Pleosporomycetidae</taxon>
        <taxon>Pleosporales</taxon>
        <taxon>Massarineae</taxon>
        <taxon>Didymosphaeriaceae</taxon>
        <taxon>Bimuria</taxon>
    </lineage>
</organism>
<dbReference type="Proteomes" id="UP000800036">
    <property type="component" value="Unassembled WGS sequence"/>
</dbReference>
<gene>
    <name evidence="1" type="ORF">BU23DRAFT_570451</name>
</gene>
<evidence type="ECO:0000313" key="1">
    <source>
        <dbReference type="EMBL" id="KAF1970772.1"/>
    </source>
</evidence>
<proteinExistence type="predicted"/>
<sequence length="150" mass="16845">MPFPTEKYYFIVHQPVFSTPASTPVDNTLYAHQTPGTSVLHQVTGPGGHKRTFQVHGIAAHNQFNIEIMKTAQCKNYGRIKGVLVEGFHQWAKENAQDGLKVGVYDFRVEVNGARVLGGGLHVGIGGWSRTISGMWWRWKFPETRHNSSR</sequence>
<dbReference type="AlphaFoldDB" id="A0A6A5V3X7"/>
<reference evidence="1" key="1">
    <citation type="journal article" date="2020" name="Stud. Mycol.">
        <title>101 Dothideomycetes genomes: a test case for predicting lifestyles and emergence of pathogens.</title>
        <authorList>
            <person name="Haridas S."/>
            <person name="Albert R."/>
            <person name="Binder M."/>
            <person name="Bloem J."/>
            <person name="Labutti K."/>
            <person name="Salamov A."/>
            <person name="Andreopoulos B."/>
            <person name="Baker S."/>
            <person name="Barry K."/>
            <person name="Bills G."/>
            <person name="Bluhm B."/>
            <person name="Cannon C."/>
            <person name="Castanera R."/>
            <person name="Culley D."/>
            <person name="Daum C."/>
            <person name="Ezra D."/>
            <person name="Gonzalez J."/>
            <person name="Henrissat B."/>
            <person name="Kuo A."/>
            <person name="Liang C."/>
            <person name="Lipzen A."/>
            <person name="Lutzoni F."/>
            <person name="Magnuson J."/>
            <person name="Mondo S."/>
            <person name="Nolan M."/>
            <person name="Ohm R."/>
            <person name="Pangilinan J."/>
            <person name="Park H.-J."/>
            <person name="Ramirez L."/>
            <person name="Alfaro M."/>
            <person name="Sun H."/>
            <person name="Tritt A."/>
            <person name="Yoshinaga Y."/>
            <person name="Zwiers L.-H."/>
            <person name="Turgeon B."/>
            <person name="Goodwin S."/>
            <person name="Spatafora J."/>
            <person name="Crous P."/>
            <person name="Grigoriev I."/>
        </authorList>
    </citation>
    <scope>NUCLEOTIDE SEQUENCE</scope>
    <source>
        <strain evidence="1">CBS 107.79</strain>
    </source>
</reference>
<evidence type="ECO:0000313" key="2">
    <source>
        <dbReference type="Proteomes" id="UP000800036"/>
    </source>
</evidence>
<dbReference type="EMBL" id="ML976698">
    <property type="protein sequence ID" value="KAF1970772.1"/>
    <property type="molecule type" value="Genomic_DNA"/>
</dbReference>